<protein>
    <submittedName>
        <fullName evidence="7">Kinase-like domain-containing protein</fullName>
    </submittedName>
</protein>
<dbReference type="Gene3D" id="1.10.510.10">
    <property type="entry name" value="Transferase(Phosphotransferase) domain 1"/>
    <property type="match status" value="1"/>
</dbReference>
<organism evidence="7 8">
    <name type="scientific">Lophiotrema nucula</name>
    <dbReference type="NCBI Taxonomy" id="690887"/>
    <lineage>
        <taxon>Eukaryota</taxon>
        <taxon>Fungi</taxon>
        <taxon>Dikarya</taxon>
        <taxon>Ascomycota</taxon>
        <taxon>Pezizomycotina</taxon>
        <taxon>Dothideomycetes</taxon>
        <taxon>Pleosporomycetidae</taxon>
        <taxon>Pleosporales</taxon>
        <taxon>Lophiotremataceae</taxon>
        <taxon>Lophiotrema</taxon>
    </lineage>
</organism>
<name>A0A6A5YHM5_9PLEO</name>
<reference evidence="7" key="1">
    <citation type="journal article" date="2020" name="Stud. Mycol.">
        <title>101 Dothideomycetes genomes: a test case for predicting lifestyles and emergence of pathogens.</title>
        <authorList>
            <person name="Haridas S."/>
            <person name="Albert R."/>
            <person name="Binder M."/>
            <person name="Bloem J."/>
            <person name="Labutti K."/>
            <person name="Salamov A."/>
            <person name="Andreopoulos B."/>
            <person name="Baker S."/>
            <person name="Barry K."/>
            <person name="Bills G."/>
            <person name="Bluhm B."/>
            <person name="Cannon C."/>
            <person name="Castanera R."/>
            <person name="Culley D."/>
            <person name="Daum C."/>
            <person name="Ezra D."/>
            <person name="Gonzalez J."/>
            <person name="Henrissat B."/>
            <person name="Kuo A."/>
            <person name="Liang C."/>
            <person name="Lipzen A."/>
            <person name="Lutzoni F."/>
            <person name="Magnuson J."/>
            <person name="Mondo S."/>
            <person name="Nolan M."/>
            <person name="Ohm R."/>
            <person name="Pangilinan J."/>
            <person name="Park H.-J."/>
            <person name="Ramirez L."/>
            <person name="Alfaro M."/>
            <person name="Sun H."/>
            <person name="Tritt A."/>
            <person name="Yoshinaga Y."/>
            <person name="Zwiers L.-H."/>
            <person name="Turgeon B."/>
            <person name="Goodwin S."/>
            <person name="Spatafora J."/>
            <person name="Crous P."/>
            <person name="Grigoriev I."/>
        </authorList>
    </citation>
    <scope>NUCLEOTIDE SEQUENCE</scope>
    <source>
        <strain evidence="7">CBS 627.86</strain>
    </source>
</reference>
<dbReference type="Gene3D" id="3.30.200.20">
    <property type="entry name" value="Phosphorylase Kinase, domain 1"/>
    <property type="match status" value="1"/>
</dbReference>
<dbReference type="Pfam" id="PF00069">
    <property type="entry name" value="Pkinase"/>
    <property type="match status" value="1"/>
</dbReference>
<dbReference type="PROSITE" id="PS50011">
    <property type="entry name" value="PROTEIN_KINASE_DOM"/>
    <property type="match status" value="1"/>
</dbReference>
<dbReference type="InterPro" id="IPR011009">
    <property type="entry name" value="Kinase-like_dom_sf"/>
</dbReference>
<dbReference type="SMART" id="SM00220">
    <property type="entry name" value="S_TKc"/>
    <property type="match status" value="1"/>
</dbReference>
<evidence type="ECO:0000256" key="5">
    <source>
        <dbReference type="ARBA" id="ARBA00022840"/>
    </source>
</evidence>
<evidence type="ECO:0000313" key="8">
    <source>
        <dbReference type="Proteomes" id="UP000799770"/>
    </source>
</evidence>
<evidence type="ECO:0000259" key="6">
    <source>
        <dbReference type="PROSITE" id="PS50011"/>
    </source>
</evidence>
<feature type="domain" description="Protein kinase" evidence="6">
    <location>
        <begin position="38"/>
        <end position="363"/>
    </location>
</feature>
<evidence type="ECO:0000256" key="2">
    <source>
        <dbReference type="ARBA" id="ARBA00022679"/>
    </source>
</evidence>
<evidence type="ECO:0000256" key="1">
    <source>
        <dbReference type="ARBA" id="ARBA00022527"/>
    </source>
</evidence>
<dbReference type="InterPro" id="IPR050494">
    <property type="entry name" value="Ser_Thr_dual-spec_kinase"/>
</dbReference>
<evidence type="ECO:0000256" key="3">
    <source>
        <dbReference type="ARBA" id="ARBA00022741"/>
    </source>
</evidence>
<dbReference type="GO" id="GO:0005524">
    <property type="term" value="F:ATP binding"/>
    <property type="evidence" value="ECO:0007669"/>
    <property type="project" value="UniProtKB-KW"/>
</dbReference>
<keyword evidence="3" id="KW-0547">Nucleotide-binding</keyword>
<dbReference type="GO" id="GO:0004674">
    <property type="term" value="F:protein serine/threonine kinase activity"/>
    <property type="evidence" value="ECO:0007669"/>
    <property type="project" value="UniProtKB-KW"/>
</dbReference>
<dbReference type="SUPFAM" id="SSF56112">
    <property type="entry name" value="Protein kinase-like (PK-like)"/>
    <property type="match status" value="1"/>
</dbReference>
<accession>A0A6A5YHM5</accession>
<keyword evidence="5" id="KW-0067">ATP-binding</keyword>
<keyword evidence="4 7" id="KW-0418">Kinase</keyword>
<gene>
    <name evidence="7" type="ORF">BDV96DRAFT_694145</name>
</gene>
<keyword evidence="1" id="KW-0723">Serine/threonine-protein kinase</keyword>
<dbReference type="AlphaFoldDB" id="A0A6A5YHM5"/>
<sequence>MINIDEYKYWPGVESLAAYADGGLCPIHINDKLQGGRYQIINKLGFGGYSTVWAALDHDDQCLVSIKVVKAQYSENNIELRILEHLRDGQKPVFIVTELLGPSTREFGKRFGLSAKIPKQLLLAVDYLHQQDIVHGDVHEGNVLFRIPEGFERDLEEIEQYEVTRKDGRPLEEGIPRMLVVPHDFDLELDDEEFESFNHIQLIDFSSSFFMSNPPKTTHTVLDVSPPELVFCKSLDKKMDIWSLACTVYYLVAGDWPFDARDDRRNIIPQIHRVLGEADWLLAAFEDTVYEGKWDDLPQLRFSNYRDYCSLEGMLETHHISQESGPNTKRNAAAAVISFLRRGLTVDPSNRPTTVELLKEEWMSEGLKASK</sequence>
<proteinExistence type="predicted"/>
<keyword evidence="2" id="KW-0808">Transferase</keyword>
<dbReference type="PANTHER" id="PTHR24058">
    <property type="entry name" value="DUAL SPECIFICITY PROTEIN KINASE"/>
    <property type="match status" value="1"/>
</dbReference>
<dbReference type="InterPro" id="IPR000719">
    <property type="entry name" value="Prot_kinase_dom"/>
</dbReference>
<dbReference type="EMBL" id="ML977362">
    <property type="protein sequence ID" value="KAF2106473.1"/>
    <property type="molecule type" value="Genomic_DNA"/>
</dbReference>
<evidence type="ECO:0000256" key="4">
    <source>
        <dbReference type="ARBA" id="ARBA00022777"/>
    </source>
</evidence>
<evidence type="ECO:0000313" key="7">
    <source>
        <dbReference type="EMBL" id="KAF2106473.1"/>
    </source>
</evidence>
<dbReference type="OrthoDB" id="5979581at2759"/>
<dbReference type="Proteomes" id="UP000799770">
    <property type="component" value="Unassembled WGS sequence"/>
</dbReference>
<keyword evidence="8" id="KW-1185">Reference proteome</keyword>